<reference evidence="1" key="1">
    <citation type="submission" date="2023-04" db="EMBL/GenBank/DDBJ databases">
        <authorList>
            <person name="Vijverberg K."/>
            <person name="Xiong W."/>
            <person name="Schranz E."/>
        </authorList>
    </citation>
    <scope>NUCLEOTIDE SEQUENCE</scope>
</reference>
<proteinExistence type="predicted"/>
<dbReference type="EMBL" id="OX465080">
    <property type="protein sequence ID" value="CAI9281113.1"/>
    <property type="molecule type" value="Genomic_DNA"/>
</dbReference>
<evidence type="ECO:0000313" key="1">
    <source>
        <dbReference type="EMBL" id="CAI9281113.1"/>
    </source>
</evidence>
<protein>
    <submittedName>
        <fullName evidence="1">Uncharacterized protein</fullName>
    </submittedName>
</protein>
<dbReference type="Gene3D" id="2.40.50.140">
    <property type="entry name" value="Nucleic acid-binding proteins"/>
    <property type="match status" value="1"/>
</dbReference>
<dbReference type="AlphaFoldDB" id="A0AA36E3Q6"/>
<evidence type="ECO:0000313" key="2">
    <source>
        <dbReference type="Proteomes" id="UP001177003"/>
    </source>
</evidence>
<accession>A0AA36E3Q6</accession>
<sequence>MITNTQGTKVSALIFSDYLEFFKNTFQLYKRYRISNATLILTEPRYRLGSYEHSWSLTKKTLIEPQPDLTSPTLPNLFNFTPFSEMFKYADVENNLRLSLSTGNGSSILINPPVNTDLRLYNWFQQNNKEIKDLLQRETYKDTDILLPHPK</sequence>
<dbReference type="Proteomes" id="UP001177003">
    <property type="component" value="Chromosome 4"/>
</dbReference>
<dbReference type="InterPro" id="IPR012340">
    <property type="entry name" value="NA-bd_OB-fold"/>
</dbReference>
<keyword evidence="2" id="KW-1185">Reference proteome</keyword>
<name>A0AA36E3Q6_LACSI</name>
<gene>
    <name evidence="1" type="ORF">LSALG_LOCUS20827</name>
</gene>
<organism evidence="1 2">
    <name type="scientific">Lactuca saligna</name>
    <name type="common">Willowleaf lettuce</name>
    <dbReference type="NCBI Taxonomy" id="75948"/>
    <lineage>
        <taxon>Eukaryota</taxon>
        <taxon>Viridiplantae</taxon>
        <taxon>Streptophyta</taxon>
        <taxon>Embryophyta</taxon>
        <taxon>Tracheophyta</taxon>
        <taxon>Spermatophyta</taxon>
        <taxon>Magnoliopsida</taxon>
        <taxon>eudicotyledons</taxon>
        <taxon>Gunneridae</taxon>
        <taxon>Pentapetalae</taxon>
        <taxon>asterids</taxon>
        <taxon>campanulids</taxon>
        <taxon>Asterales</taxon>
        <taxon>Asteraceae</taxon>
        <taxon>Cichorioideae</taxon>
        <taxon>Cichorieae</taxon>
        <taxon>Lactucinae</taxon>
        <taxon>Lactuca</taxon>
    </lineage>
</organism>